<keyword evidence="6" id="KW-0418">Kinase</keyword>
<evidence type="ECO:0000259" key="12">
    <source>
        <dbReference type="Pfam" id="PF07730"/>
    </source>
</evidence>
<dbReference type="InterPro" id="IPR011712">
    <property type="entry name" value="Sig_transdc_His_kin_sub3_dim/P"/>
</dbReference>
<comment type="catalytic activity">
    <reaction evidence="1">
        <text>ATP + protein L-histidine = ADP + protein N-phospho-L-histidine.</text>
        <dbReference type="EC" id="2.7.13.3"/>
    </reaction>
</comment>
<dbReference type="Pfam" id="PF07730">
    <property type="entry name" value="HisKA_3"/>
    <property type="match status" value="1"/>
</dbReference>
<gene>
    <name evidence="13" type="ORF">GCM10009863_35000</name>
</gene>
<keyword evidence="4" id="KW-0808">Transferase</keyword>
<dbReference type="InterPro" id="IPR036890">
    <property type="entry name" value="HATPase_C_sf"/>
</dbReference>
<dbReference type="EMBL" id="BAAARJ010000010">
    <property type="protein sequence ID" value="GAA2618019.1"/>
    <property type="molecule type" value="Genomic_DNA"/>
</dbReference>
<keyword evidence="3" id="KW-0597">Phosphoprotein</keyword>
<keyword evidence="10" id="KW-1133">Transmembrane helix</keyword>
<dbReference type="EC" id="2.7.13.3" evidence="2"/>
<accession>A0ABP6CII4</accession>
<comment type="caution">
    <text evidence="13">The sequence shown here is derived from an EMBL/GenBank/DDBJ whole genome shotgun (WGS) entry which is preliminary data.</text>
</comment>
<protein>
    <recommendedName>
        <fullName evidence="2">histidine kinase</fullName>
        <ecNumber evidence="2">2.7.13.3</ecNumber>
    </recommendedName>
</protein>
<feature type="compositionally biased region" description="Low complexity" evidence="9">
    <location>
        <begin position="288"/>
        <end position="298"/>
    </location>
</feature>
<evidence type="ECO:0000256" key="10">
    <source>
        <dbReference type="SAM" id="Phobius"/>
    </source>
</evidence>
<feature type="domain" description="Signal transduction histidine kinase subgroup 3 dimerisation and phosphoacceptor" evidence="12">
    <location>
        <begin position="169"/>
        <end position="234"/>
    </location>
</feature>
<evidence type="ECO:0000256" key="8">
    <source>
        <dbReference type="ARBA" id="ARBA00023012"/>
    </source>
</evidence>
<evidence type="ECO:0000256" key="6">
    <source>
        <dbReference type="ARBA" id="ARBA00022777"/>
    </source>
</evidence>
<evidence type="ECO:0000256" key="3">
    <source>
        <dbReference type="ARBA" id="ARBA00022553"/>
    </source>
</evidence>
<feature type="transmembrane region" description="Helical" evidence="10">
    <location>
        <begin position="89"/>
        <end position="109"/>
    </location>
</feature>
<dbReference type="SUPFAM" id="SSF55874">
    <property type="entry name" value="ATPase domain of HSP90 chaperone/DNA topoisomerase II/histidine kinase"/>
    <property type="match status" value="1"/>
</dbReference>
<keyword evidence="10" id="KW-0812">Transmembrane</keyword>
<dbReference type="Pfam" id="PF02518">
    <property type="entry name" value="HATPase_c"/>
    <property type="match status" value="1"/>
</dbReference>
<feature type="domain" description="Histidine kinase/HSP90-like ATPase" evidence="11">
    <location>
        <begin position="336"/>
        <end position="435"/>
    </location>
</feature>
<dbReference type="PANTHER" id="PTHR24421">
    <property type="entry name" value="NITRATE/NITRITE SENSOR PROTEIN NARX-RELATED"/>
    <property type="match status" value="1"/>
</dbReference>
<keyword evidence="5" id="KW-0547">Nucleotide-binding</keyword>
<dbReference type="InterPro" id="IPR003594">
    <property type="entry name" value="HATPase_dom"/>
</dbReference>
<evidence type="ECO:0000256" key="2">
    <source>
        <dbReference type="ARBA" id="ARBA00012438"/>
    </source>
</evidence>
<dbReference type="Gene3D" id="3.30.565.10">
    <property type="entry name" value="Histidine kinase-like ATPase, C-terminal domain"/>
    <property type="match status" value="1"/>
</dbReference>
<evidence type="ECO:0000256" key="4">
    <source>
        <dbReference type="ARBA" id="ARBA00022679"/>
    </source>
</evidence>
<evidence type="ECO:0000256" key="5">
    <source>
        <dbReference type="ARBA" id="ARBA00022741"/>
    </source>
</evidence>
<feature type="transmembrane region" description="Helical" evidence="10">
    <location>
        <begin position="29"/>
        <end position="46"/>
    </location>
</feature>
<evidence type="ECO:0000256" key="9">
    <source>
        <dbReference type="SAM" id="MobiDB-lite"/>
    </source>
</evidence>
<reference evidence="14" key="1">
    <citation type="journal article" date="2019" name="Int. J. Syst. Evol. Microbiol.">
        <title>The Global Catalogue of Microorganisms (GCM) 10K type strain sequencing project: providing services to taxonomists for standard genome sequencing and annotation.</title>
        <authorList>
            <consortium name="The Broad Institute Genomics Platform"/>
            <consortium name="The Broad Institute Genome Sequencing Center for Infectious Disease"/>
            <person name="Wu L."/>
            <person name="Ma J."/>
        </authorList>
    </citation>
    <scope>NUCLEOTIDE SEQUENCE [LARGE SCALE GENOMIC DNA]</scope>
    <source>
        <strain evidence="14">JCM 16373</strain>
    </source>
</reference>
<proteinExistence type="predicted"/>
<organism evidence="13 14">
    <name type="scientific">Streptomyces axinellae</name>
    <dbReference type="NCBI Taxonomy" id="552788"/>
    <lineage>
        <taxon>Bacteria</taxon>
        <taxon>Bacillati</taxon>
        <taxon>Actinomycetota</taxon>
        <taxon>Actinomycetes</taxon>
        <taxon>Kitasatosporales</taxon>
        <taxon>Streptomycetaceae</taxon>
        <taxon>Streptomyces</taxon>
    </lineage>
</organism>
<keyword evidence="7" id="KW-0067">ATP-binding</keyword>
<keyword evidence="8" id="KW-0902">Two-component regulatory system</keyword>
<dbReference type="PANTHER" id="PTHR24421:SF10">
    <property type="entry name" value="NITRATE_NITRITE SENSOR PROTEIN NARQ"/>
    <property type="match status" value="1"/>
</dbReference>
<keyword evidence="14" id="KW-1185">Reference proteome</keyword>
<name>A0ABP6CII4_9ACTN</name>
<dbReference type="Gene3D" id="1.20.5.1930">
    <property type="match status" value="1"/>
</dbReference>
<dbReference type="CDD" id="cd16917">
    <property type="entry name" value="HATPase_UhpB-NarQ-NarX-like"/>
    <property type="match status" value="1"/>
</dbReference>
<evidence type="ECO:0000259" key="11">
    <source>
        <dbReference type="Pfam" id="PF02518"/>
    </source>
</evidence>
<feature type="transmembrane region" description="Helical" evidence="10">
    <location>
        <begin position="53"/>
        <end position="77"/>
    </location>
</feature>
<evidence type="ECO:0000313" key="13">
    <source>
        <dbReference type="EMBL" id="GAA2618019.1"/>
    </source>
</evidence>
<sequence>MVGDCLTTAIAVWLSVVETLDNPRLGPLTPWLNLTVGILVALTLLARRRAPEMVLAVCLAAHSVQLSVFTLFFALYAEGAYRGPRQRGVASAAALVSLLVLVSAHTSLWHEPRQLVSQQSFAYLLTVLVPLLFGLYTGERRAALRAWVDRAERAEREQTLIADAAVAEERRRIAGEMHDVVSHQVSLMVVHANALHYVAEDPSAAKEASDTIATAGRQALTELREMIGVLRRPQPEDEHRPPAASTAPAPPQAAAGSAPGPAPAPFPQEPDAAAPEALGAPVSGPGTGARTGAETGTGSRPALARVPALITSSRGAGLPVELRTTGQPRPLPETTERAAYRIVQEALTNVHKHAPGAETEVRIDYRDDTVRVSVRNDAPPDDRSGESTASDGTPLLPSGGHGLIGLRERARLAGGGIETGPRPGGGFLVAAQLPAKAAANAP</sequence>
<dbReference type="InterPro" id="IPR050482">
    <property type="entry name" value="Sensor_HK_TwoCompSys"/>
</dbReference>
<evidence type="ECO:0000256" key="1">
    <source>
        <dbReference type="ARBA" id="ARBA00000085"/>
    </source>
</evidence>
<feature type="region of interest" description="Disordered" evidence="9">
    <location>
        <begin position="233"/>
        <end position="304"/>
    </location>
</feature>
<dbReference type="Proteomes" id="UP001501447">
    <property type="component" value="Unassembled WGS sequence"/>
</dbReference>
<feature type="compositionally biased region" description="Low complexity" evidence="9">
    <location>
        <begin position="242"/>
        <end position="259"/>
    </location>
</feature>
<evidence type="ECO:0000313" key="14">
    <source>
        <dbReference type="Proteomes" id="UP001501447"/>
    </source>
</evidence>
<feature type="transmembrane region" description="Helical" evidence="10">
    <location>
        <begin position="121"/>
        <end position="138"/>
    </location>
</feature>
<feature type="region of interest" description="Disordered" evidence="9">
    <location>
        <begin position="374"/>
        <end position="404"/>
    </location>
</feature>
<evidence type="ECO:0000256" key="7">
    <source>
        <dbReference type="ARBA" id="ARBA00022840"/>
    </source>
</evidence>
<keyword evidence="10" id="KW-0472">Membrane</keyword>